<dbReference type="EMBL" id="JABFOQ010000001">
    <property type="protein sequence ID" value="NOJ74341.1"/>
    <property type="molecule type" value="Genomic_DNA"/>
</dbReference>
<dbReference type="RefSeq" id="WP_171621664.1">
    <property type="nucleotide sequence ID" value="NZ_CP053698.1"/>
</dbReference>
<keyword evidence="2" id="KW-1185">Reference proteome</keyword>
<comment type="caution">
    <text evidence="1">The sequence shown here is derived from an EMBL/GenBank/DDBJ whole genome shotgun (WGS) entry which is preliminary data.</text>
</comment>
<reference evidence="1 2" key="1">
    <citation type="submission" date="2020-05" db="EMBL/GenBank/DDBJ databases">
        <title>Tigecycline resistant gene in Empedobacter stercoris.</title>
        <authorList>
            <person name="Chen Y."/>
            <person name="Cheng Y."/>
            <person name="Zhou K."/>
        </authorList>
    </citation>
    <scope>NUCLEOTIDE SEQUENCE [LARGE SCALE GENOMIC DNA]</scope>
    <source>
        <strain evidence="1 2">ES202</strain>
    </source>
</reference>
<gene>
    <name evidence="1" type="ORF">HMH06_00525</name>
</gene>
<dbReference type="Gene3D" id="3.40.50.280">
    <property type="entry name" value="Cobalamin-binding domain"/>
    <property type="match status" value="1"/>
</dbReference>
<evidence type="ECO:0000313" key="2">
    <source>
        <dbReference type="Proteomes" id="UP000580344"/>
    </source>
</evidence>
<name>A0ABX1WII5_9FLAO</name>
<organism evidence="1 2">
    <name type="scientific">Empedobacter stercoris</name>
    <dbReference type="NCBI Taxonomy" id="1628248"/>
    <lineage>
        <taxon>Bacteria</taxon>
        <taxon>Pseudomonadati</taxon>
        <taxon>Bacteroidota</taxon>
        <taxon>Flavobacteriia</taxon>
        <taxon>Flavobacteriales</taxon>
        <taxon>Weeksellaceae</taxon>
        <taxon>Empedobacter</taxon>
    </lineage>
</organism>
<protein>
    <recommendedName>
        <fullName evidence="3">MerR family transcriptional regulator</fullName>
    </recommendedName>
</protein>
<sequence length="300" mass="35636">MNTYTLKNLSEFSELNEQMITLWNKKYKLFTEEKINQNTLFDHENLKKLMLISFLNESNKKNTIEKLSLKTISELQVICEFEIQTYLQNNKNYRPLIKLMVCSCFSYDAKFFDTVLTICFKKLGIGICCNDIVFPFLSLMSEILAKYSIQESLISFSNNLIRKHLFYLIKSINQTETNNRKWMLFLPQDEFHDLELLYSYLFLKINNEKGIYLGENQSLKSIIECLEHLNITHIVIYISENYNINTLTDYIITIKKKYPTITIFLTSYKPLKEKITDKIPYININSPQMFNAYLKKIMMM</sequence>
<proteinExistence type="predicted"/>
<evidence type="ECO:0000313" key="1">
    <source>
        <dbReference type="EMBL" id="NOJ74341.1"/>
    </source>
</evidence>
<accession>A0ABX1WII5</accession>
<dbReference type="Proteomes" id="UP000580344">
    <property type="component" value="Unassembled WGS sequence"/>
</dbReference>
<evidence type="ECO:0008006" key="3">
    <source>
        <dbReference type="Google" id="ProtNLM"/>
    </source>
</evidence>